<accession>A0A2A4Z126</accession>
<evidence type="ECO:0000313" key="5">
    <source>
        <dbReference type="EMBL" id="PCJ00753.1"/>
    </source>
</evidence>
<gene>
    <name evidence="4" type="primary">fliE</name>
    <name evidence="5" type="ORF">COB13_09085</name>
</gene>
<dbReference type="InterPro" id="IPR001624">
    <property type="entry name" value="FliE"/>
</dbReference>
<proteinExistence type="inferred from homology"/>
<name>A0A2A4Z126_9PROT</name>
<dbReference type="AlphaFoldDB" id="A0A2A4Z126"/>
<keyword evidence="5" id="KW-0969">Cilium</keyword>
<dbReference type="HAMAP" id="MF_00724">
    <property type="entry name" value="FliE"/>
    <property type="match status" value="1"/>
</dbReference>
<organism evidence="5">
    <name type="scientific">OCS116 cluster bacterium</name>
    <dbReference type="NCBI Taxonomy" id="2030921"/>
    <lineage>
        <taxon>Bacteria</taxon>
        <taxon>Pseudomonadati</taxon>
        <taxon>Pseudomonadota</taxon>
        <taxon>Alphaproteobacteria</taxon>
        <taxon>OCS116 cluster</taxon>
    </lineage>
</organism>
<evidence type="ECO:0000256" key="2">
    <source>
        <dbReference type="ARBA" id="ARBA00009272"/>
    </source>
</evidence>
<evidence type="ECO:0000256" key="3">
    <source>
        <dbReference type="ARBA" id="ARBA00023143"/>
    </source>
</evidence>
<protein>
    <recommendedName>
        <fullName evidence="4">Flagellar hook-basal body complex protein FliE</fullName>
    </recommendedName>
</protein>
<keyword evidence="3 4" id="KW-0975">Bacterial flagellum</keyword>
<dbReference type="GO" id="GO:0003774">
    <property type="term" value="F:cytoskeletal motor activity"/>
    <property type="evidence" value="ECO:0007669"/>
    <property type="project" value="InterPro"/>
</dbReference>
<keyword evidence="5" id="KW-0282">Flagellum</keyword>
<reference key="1">
    <citation type="submission" date="2017-08" db="EMBL/GenBank/DDBJ databases">
        <title>A dynamic microbial community with high functional redundancy inhabits the cold, oxic subseafloor aquifer.</title>
        <authorList>
            <person name="Tully B.J."/>
            <person name="Wheat C.G."/>
            <person name="Glazer B.T."/>
            <person name="Huber J.A."/>
        </authorList>
    </citation>
    <scope>NUCLEOTIDE SEQUENCE [LARGE SCALE GENOMIC DNA]</scope>
</reference>
<sequence length="107" mass="11265">MVANSMQVSRAYMNALNSVGNGDSKPMGMVETGSDQGGFGAMVSDTVNQIVTAGQNADDKMIQQAVGKVDVVDVVTAVAETEVAVQTLVSVRDRVISAYQDILRMPI</sequence>
<comment type="subcellular location">
    <subcellularLocation>
        <location evidence="1 4">Bacterial flagellum basal body</location>
    </subcellularLocation>
</comment>
<comment type="similarity">
    <text evidence="2 4">Belongs to the FliE family.</text>
</comment>
<keyword evidence="5" id="KW-0966">Cell projection</keyword>
<dbReference type="GO" id="GO:0009425">
    <property type="term" value="C:bacterial-type flagellum basal body"/>
    <property type="evidence" value="ECO:0007669"/>
    <property type="project" value="UniProtKB-SubCell"/>
</dbReference>
<comment type="caution">
    <text evidence="5">The sequence shown here is derived from an EMBL/GenBank/DDBJ whole genome shotgun (WGS) entry which is preliminary data.</text>
</comment>
<dbReference type="Pfam" id="PF02049">
    <property type="entry name" value="FliE"/>
    <property type="match status" value="1"/>
</dbReference>
<dbReference type="EMBL" id="NVUS01000010">
    <property type="protein sequence ID" value="PCJ00753.1"/>
    <property type="molecule type" value="Genomic_DNA"/>
</dbReference>
<reference evidence="5" key="2">
    <citation type="journal article" date="2018" name="ISME J.">
        <title>A dynamic microbial community with high functional redundancy inhabits the cold, oxic subseafloor aquifer.</title>
        <authorList>
            <person name="Tully B.J."/>
            <person name="Wheat C.G."/>
            <person name="Glazer B.T."/>
            <person name="Huber J.A."/>
        </authorList>
    </citation>
    <scope>NUCLEOTIDE SEQUENCE</scope>
    <source>
        <strain evidence="5">NORP83</strain>
    </source>
</reference>
<dbReference type="GO" id="GO:0071973">
    <property type="term" value="P:bacterial-type flagellum-dependent cell motility"/>
    <property type="evidence" value="ECO:0007669"/>
    <property type="project" value="InterPro"/>
</dbReference>
<dbReference type="PANTHER" id="PTHR34653">
    <property type="match status" value="1"/>
</dbReference>
<evidence type="ECO:0000256" key="1">
    <source>
        <dbReference type="ARBA" id="ARBA00004117"/>
    </source>
</evidence>
<evidence type="ECO:0000256" key="4">
    <source>
        <dbReference type="HAMAP-Rule" id="MF_00724"/>
    </source>
</evidence>
<dbReference type="PANTHER" id="PTHR34653:SF1">
    <property type="entry name" value="FLAGELLAR HOOK-BASAL BODY COMPLEX PROTEIN FLIE"/>
    <property type="match status" value="1"/>
</dbReference>
<dbReference type="GO" id="GO:0005198">
    <property type="term" value="F:structural molecule activity"/>
    <property type="evidence" value="ECO:0007669"/>
    <property type="project" value="InterPro"/>
</dbReference>